<evidence type="ECO:0000313" key="2">
    <source>
        <dbReference type="Proteomes" id="UP001597083"/>
    </source>
</evidence>
<dbReference type="SUPFAM" id="SSF51735">
    <property type="entry name" value="NAD(P)-binding Rossmann-fold domains"/>
    <property type="match status" value="1"/>
</dbReference>
<dbReference type="InterPro" id="IPR036291">
    <property type="entry name" value="NAD(P)-bd_dom_sf"/>
</dbReference>
<organism evidence="1 2">
    <name type="scientific">Actinomadura adrarensis</name>
    <dbReference type="NCBI Taxonomy" id="1819600"/>
    <lineage>
        <taxon>Bacteria</taxon>
        <taxon>Bacillati</taxon>
        <taxon>Actinomycetota</taxon>
        <taxon>Actinomycetes</taxon>
        <taxon>Streptosporangiales</taxon>
        <taxon>Thermomonosporaceae</taxon>
        <taxon>Actinomadura</taxon>
    </lineage>
</organism>
<protein>
    <submittedName>
        <fullName evidence="1">SDR family NAD(P)-dependent oxidoreductase</fullName>
    </submittedName>
</protein>
<name>A0ABW3CK07_9ACTN</name>
<sequence>AATAVLLAAPDHQGAVYDLTGPQSLTLDEIAAIVGKATGRTVVYQQETLDEAYRSRASYGAPRWQLDAWVSTYTAIANGELAEVSEAIPRLTGHPATPLADVLSKES</sequence>
<evidence type="ECO:0000313" key="1">
    <source>
        <dbReference type="EMBL" id="MFD0854322.1"/>
    </source>
</evidence>
<dbReference type="InterPro" id="IPR051604">
    <property type="entry name" value="Ergot_Alk_Oxidoreductase"/>
</dbReference>
<comment type="caution">
    <text evidence="1">The sequence shown here is derived from an EMBL/GenBank/DDBJ whole genome shotgun (WGS) entry which is preliminary data.</text>
</comment>
<dbReference type="Proteomes" id="UP001597083">
    <property type="component" value="Unassembled WGS sequence"/>
</dbReference>
<feature type="non-terminal residue" evidence="1">
    <location>
        <position position="1"/>
    </location>
</feature>
<dbReference type="PANTHER" id="PTHR43162:SF1">
    <property type="entry name" value="PRESTALK A DIFFERENTIATION PROTEIN A"/>
    <property type="match status" value="1"/>
</dbReference>
<keyword evidence="2" id="KW-1185">Reference proteome</keyword>
<accession>A0ABW3CK07</accession>
<reference evidence="2" key="1">
    <citation type="journal article" date="2019" name="Int. J. Syst. Evol. Microbiol.">
        <title>The Global Catalogue of Microorganisms (GCM) 10K type strain sequencing project: providing services to taxonomists for standard genome sequencing and annotation.</title>
        <authorList>
            <consortium name="The Broad Institute Genomics Platform"/>
            <consortium name="The Broad Institute Genome Sequencing Center for Infectious Disease"/>
            <person name="Wu L."/>
            <person name="Ma J."/>
        </authorList>
    </citation>
    <scope>NUCLEOTIDE SEQUENCE [LARGE SCALE GENOMIC DNA]</scope>
    <source>
        <strain evidence="2">JCM 31696</strain>
    </source>
</reference>
<dbReference type="EMBL" id="JBHTIR010002853">
    <property type="protein sequence ID" value="MFD0854322.1"/>
    <property type="molecule type" value="Genomic_DNA"/>
</dbReference>
<proteinExistence type="predicted"/>
<dbReference type="Gene3D" id="3.90.25.10">
    <property type="entry name" value="UDP-galactose 4-epimerase, domain 1"/>
    <property type="match status" value="1"/>
</dbReference>
<dbReference type="PANTHER" id="PTHR43162">
    <property type="match status" value="1"/>
</dbReference>
<gene>
    <name evidence="1" type="ORF">ACFQ07_18935</name>
</gene>
<dbReference type="Gene3D" id="3.40.50.720">
    <property type="entry name" value="NAD(P)-binding Rossmann-like Domain"/>
    <property type="match status" value="1"/>
</dbReference>